<dbReference type="HAMAP" id="MF_01858">
    <property type="entry name" value="23SrRNA_methyltr_KL"/>
    <property type="match status" value="1"/>
</dbReference>
<organism evidence="7">
    <name type="scientific">hydrothermal vent metagenome</name>
    <dbReference type="NCBI Taxonomy" id="652676"/>
    <lineage>
        <taxon>unclassified sequences</taxon>
        <taxon>metagenomes</taxon>
        <taxon>ecological metagenomes</taxon>
    </lineage>
</organism>
<dbReference type="InterPro" id="IPR053943">
    <property type="entry name" value="RlmKL-like_Mtase_CS"/>
</dbReference>
<dbReference type="NCBIfam" id="NF008748">
    <property type="entry name" value="PRK11783.1"/>
    <property type="match status" value="1"/>
</dbReference>
<dbReference type="Pfam" id="PF22020">
    <property type="entry name" value="RlmL_1st"/>
    <property type="match status" value="1"/>
</dbReference>
<sequence length="713" mass="81144">MQNETNATQHTFLAACPKGIESLLADEIRELGGEVERETILGVVWRGDLATAYRFCLWSRLASRLLLPLQESQVDNVDEMYEAARSVDWPMVFPVGATFRIDFHGRTDYLNNTQFGAQKIKDAIVDCFREEEGARPTVDKDGDIRIEAQLRKGKIFLYLNLTGDSLHRRGYRLQPGKAPLKENLAAAILIRAGWPALAKAGKHLIDPMCGSGTILIEAGQMAADVAPGLNRQRWGFDRWHQHDRKTWLAEVEAARIRRTEGLAAMTSRLYGFDIDGDQLNAATKNLERSGLAGKVHLERRSIEQLRVQKEVIAEGGIVVCNPPYGERLSELPQLAPLYQQFHDATMQMPEWPIAMFTANLDLARSVRRPVNKQYKLMNGKIETRLLVFGAADERSDRAPASAIRGPVEAFANRLKKNIKNLQKWANRENVHCYRLYDADLPEYAVAVDRYEDWLHVQEYVPPKTIDPTVAERRLLDVLAVLPEVTGVPAEQIVLKRRERQTGRKQYEKYNDEKSTMVVREGQVQLQVNLKDYLDTGLFLDHRPTRLEIAQLAKGKRFLNLFCYTATASVHAAAVGAHCTSVDMSRTYLNWGRENFRLNKINDELHKFIQADCLHWLREDKGSYDIIFMDPPTFSNSKRMEGVLDIQRDHVDLIRLAMARLAPGGTMIFSNNLRKFDMDAEALSEFTIVDVSAKSIPTDYARRTNIHVCYHITK</sequence>
<evidence type="ECO:0000256" key="1">
    <source>
        <dbReference type="ARBA" id="ARBA00022490"/>
    </source>
</evidence>
<keyword evidence="4 7" id="KW-0808">Transferase</keyword>
<name>A0A160TBI2_9ZZZZ</name>
<evidence type="ECO:0000256" key="4">
    <source>
        <dbReference type="ARBA" id="ARBA00022679"/>
    </source>
</evidence>
<feature type="domain" description="THUMP" evidence="6">
    <location>
        <begin position="51"/>
        <end position="161"/>
    </location>
</feature>
<dbReference type="Gene3D" id="3.30.2130.30">
    <property type="match status" value="1"/>
</dbReference>
<dbReference type="PROSITE" id="PS00092">
    <property type="entry name" value="N6_MTASE"/>
    <property type="match status" value="1"/>
</dbReference>
<dbReference type="AlphaFoldDB" id="A0A160TBI2"/>
<dbReference type="CDD" id="cd11715">
    <property type="entry name" value="THUMP_AdoMetMT"/>
    <property type="match status" value="1"/>
</dbReference>
<dbReference type="InterPro" id="IPR000241">
    <property type="entry name" value="RlmKL-like_Mtase"/>
</dbReference>
<evidence type="ECO:0000259" key="6">
    <source>
        <dbReference type="PROSITE" id="PS51165"/>
    </source>
</evidence>
<keyword evidence="5" id="KW-0949">S-adenosyl-L-methionine</keyword>
<evidence type="ECO:0000313" key="7">
    <source>
        <dbReference type="EMBL" id="CUS40417.1"/>
    </source>
</evidence>
<dbReference type="SUPFAM" id="SSF53335">
    <property type="entry name" value="S-adenosyl-L-methionine-dependent methyltransferases"/>
    <property type="match status" value="2"/>
</dbReference>
<dbReference type="SMART" id="SM00981">
    <property type="entry name" value="THUMP"/>
    <property type="match status" value="1"/>
</dbReference>
<dbReference type="PROSITE" id="PS01261">
    <property type="entry name" value="UPF0020"/>
    <property type="match status" value="1"/>
</dbReference>
<keyword evidence="1" id="KW-0963">Cytoplasm</keyword>
<proteinExistence type="inferred from homology"/>
<dbReference type="PANTHER" id="PTHR47313:SF1">
    <property type="entry name" value="RIBOSOMAL RNA LARGE SUBUNIT METHYLTRANSFERASE K_L"/>
    <property type="match status" value="1"/>
</dbReference>
<dbReference type="PIRSF" id="PIRSF037618">
    <property type="entry name" value="RNA_Mtase_bacteria_prd"/>
    <property type="match status" value="1"/>
</dbReference>
<dbReference type="InterPro" id="IPR054170">
    <property type="entry name" value="RlmL_1st"/>
</dbReference>
<dbReference type="EC" id="2.1.1.-" evidence="7"/>
<dbReference type="EMBL" id="CZQC01000014">
    <property type="protein sequence ID" value="CUS40417.1"/>
    <property type="molecule type" value="Genomic_DNA"/>
</dbReference>
<gene>
    <name evidence="7" type="ORF">MGWOODY_Tha551</name>
</gene>
<dbReference type="GO" id="GO:0008990">
    <property type="term" value="F:rRNA (guanine-N2-)-methyltransferase activity"/>
    <property type="evidence" value="ECO:0007669"/>
    <property type="project" value="InterPro"/>
</dbReference>
<keyword evidence="3 7" id="KW-0489">Methyltransferase</keyword>
<dbReference type="CDD" id="cd02440">
    <property type="entry name" value="AdoMet_MTases"/>
    <property type="match status" value="1"/>
</dbReference>
<evidence type="ECO:0000256" key="2">
    <source>
        <dbReference type="ARBA" id="ARBA00022552"/>
    </source>
</evidence>
<dbReference type="InterPro" id="IPR029063">
    <property type="entry name" value="SAM-dependent_MTases_sf"/>
</dbReference>
<accession>A0A160TBI2</accession>
<dbReference type="Pfam" id="PF02926">
    <property type="entry name" value="THUMP"/>
    <property type="match status" value="1"/>
</dbReference>
<dbReference type="Gene3D" id="3.30.750.80">
    <property type="entry name" value="RNA methyltransferase domain (HRMD) like"/>
    <property type="match status" value="1"/>
</dbReference>
<dbReference type="Gene3D" id="3.40.50.150">
    <property type="entry name" value="Vaccinia Virus protein VP39"/>
    <property type="match status" value="2"/>
</dbReference>
<dbReference type="InterPro" id="IPR004114">
    <property type="entry name" value="THUMP_dom"/>
</dbReference>
<dbReference type="GO" id="GO:0003723">
    <property type="term" value="F:RNA binding"/>
    <property type="evidence" value="ECO:0007669"/>
    <property type="project" value="InterPro"/>
</dbReference>
<dbReference type="GO" id="GO:0070043">
    <property type="term" value="F:rRNA (guanine-N7-)-methyltransferase activity"/>
    <property type="evidence" value="ECO:0007669"/>
    <property type="project" value="TreeGrafter"/>
</dbReference>
<reference evidence="7" key="1">
    <citation type="submission" date="2015-10" db="EMBL/GenBank/DDBJ databases">
        <authorList>
            <person name="Gilbert D.G."/>
        </authorList>
    </citation>
    <scope>NUCLEOTIDE SEQUENCE</scope>
</reference>
<dbReference type="Pfam" id="PF01170">
    <property type="entry name" value="UPF0020"/>
    <property type="match status" value="1"/>
</dbReference>
<dbReference type="Pfam" id="PF10672">
    <property type="entry name" value="Methyltrans_SAM"/>
    <property type="match status" value="1"/>
</dbReference>
<dbReference type="PANTHER" id="PTHR47313">
    <property type="entry name" value="RIBOSOMAL RNA LARGE SUBUNIT METHYLTRANSFERASE K/L"/>
    <property type="match status" value="1"/>
</dbReference>
<evidence type="ECO:0000256" key="3">
    <source>
        <dbReference type="ARBA" id="ARBA00022603"/>
    </source>
</evidence>
<dbReference type="PROSITE" id="PS51165">
    <property type="entry name" value="THUMP"/>
    <property type="match status" value="1"/>
</dbReference>
<dbReference type="InterPro" id="IPR002052">
    <property type="entry name" value="DNA_methylase_N6_adenine_CS"/>
</dbReference>
<dbReference type="InterPro" id="IPR019614">
    <property type="entry name" value="SAM-dep_methyl-trfase"/>
</dbReference>
<keyword evidence="2" id="KW-0698">rRNA processing</keyword>
<dbReference type="GO" id="GO:0005737">
    <property type="term" value="C:cytoplasm"/>
    <property type="evidence" value="ECO:0007669"/>
    <property type="project" value="InterPro"/>
</dbReference>
<protein>
    <submittedName>
        <fullName evidence="7">23S rRNA (Guanine-N-2-)-methyltransferase rlmL</fullName>
        <ecNumber evidence="7">2.1.1.-</ecNumber>
    </submittedName>
</protein>
<dbReference type="InterPro" id="IPR017244">
    <property type="entry name" value="23SrRNA_methyltr_KL"/>
</dbReference>
<evidence type="ECO:0000256" key="5">
    <source>
        <dbReference type="ARBA" id="ARBA00022691"/>
    </source>
</evidence>